<feature type="region of interest" description="Disordered" evidence="1">
    <location>
        <begin position="53"/>
        <end position="75"/>
    </location>
</feature>
<feature type="compositionally biased region" description="Basic and acidic residues" evidence="1">
    <location>
        <begin position="53"/>
        <end position="62"/>
    </location>
</feature>
<name>A0A915IE56_ROMCU</name>
<accession>A0A915IE56</accession>
<sequence>MGEKERKYSAKRAQIKLTFLTIFLSSVPVPGPTRFKHADHTIEHNIEAIFQLEKQKKTAENSKKRKLQKKSKLEN</sequence>
<evidence type="ECO:0000313" key="3">
    <source>
        <dbReference type="WBParaSite" id="nRc.2.0.1.t12469-RA"/>
    </source>
</evidence>
<proteinExistence type="predicted"/>
<dbReference type="WBParaSite" id="nRc.2.0.1.t12469-RA">
    <property type="protein sequence ID" value="nRc.2.0.1.t12469-RA"/>
    <property type="gene ID" value="nRc.2.0.1.g12469"/>
</dbReference>
<reference evidence="3" key="1">
    <citation type="submission" date="2022-11" db="UniProtKB">
        <authorList>
            <consortium name="WormBaseParasite"/>
        </authorList>
    </citation>
    <scope>IDENTIFICATION</scope>
</reference>
<organism evidence="2 3">
    <name type="scientific">Romanomermis culicivorax</name>
    <name type="common">Nematode worm</name>
    <dbReference type="NCBI Taxonomy" id="13658"/>
    <lineage>
        <taxon>Eukaryota</taxon>
        <taxon>Metazoa</taxon>
        <taxon>Ecdysozoa</taxon>
        <taxon>Nematoda</taxon>
        <taxon>Enoplea</taxon>
        <taxon>Dorylaimia</taxon>
        <taxon>Mermithida</taxon>
        <taxon>Mermithoidea</taxon>
        <taxon>Mermithidae</taxon>
        <taxon>Romanomermis</taxon>
    </lineage>
</organism>
<evidence type="ECO:0000313" key="2">
    <source>
        <dbReference type="Proteomes" id="UP000887565"/>
    </source>
</evidence>
<dbReference type="AlphaFoldDB" id="A0A915IE56"/>
<dbReference type="Proteomes" id="UP000887565">
    <property type="component" value="Unplaced"/>
</dbReference>
<keyword evidence="2" id="KW-1185">Reference proteome</keyword>
<feature type="compositionally biased region" description="Basic residues" evidence="1">
    <location>
        <begin position="63"/>
        <end position="75"/>
    </location>
</feature>
<evidence type="ECO:0000256" key="1">
    <source>
        <dbReference type="SAM" id="MobiDB-lite"/>
    </source>
</evidence>
<protein>
    <submittedName>
        <fullName evidence="3">Uncharacterized protein</fullName>
    </submittedName>
</protein>